<sequence>METLEHKSFMPPEHLIMVDAILSMPGATIEAEYQRRINAINAMAAFCRMEEGQPTLRPTPSRRRPVPDGDDPCPPAKRQRRSVENDTEILLRQATEAMRIKSQNDQPQICFLCIRNFNLLLKGQIAEYTTSGSLTRHFLQKHVNPLWPVKGVECNRLPMEQLYKEVLLLKDCCSTAHLFLDGISDH</sequence>
<dbReference type="EMBL" id="DS268152">
    <property type="protein sequence ID" value="KMU77075.1"/>
    <property type="molecule type" value="Genomic_DNA"/>
</dbReference>
<evidence type="ECO:0000313" key="3">
    <source>
        <dbReference type="Proteomes" id="UP000054559"/>
    </source>
</evidence>
<evidence type="ECO:0000313" key="2">
    <source>
        <dbReference type="EMBL" id="KMU77075.1"/>
    </source>
</evidence>
<name>A0A0J8QYI4_COCIT</name>
<proteinExistence type="predicted"/>
<dbReference type="InterPro" id="IPR021842">
    <property type="entry name" value="DUF3435"/>
</dbReference>
<gene>
    <name evidence="2" type="ORF">CISG_06113</name>
</gene>
<feature type="region of interest" description="Disordered" evidence="1">
    <location>
        <begin position="51"/>
        <end position="84"/>
    </location>
</feature>
<dbReference type="Proteomes" id="UP000054559">
    <property type="component" value="Unassembled WGS sequence"/>
</dbReference>
<reference evidence="3" key="1">
    <citation type="journal article" date="2010" name="Genome Res.">
        <title>Population genomic sequencing of Coccidioides fungi reveals recent hybridization and transposon control.</title>
        <authorList>
            <person name="Neafsey D.E."/>
            <person name="Barker B.M."/>
            <person name="Sharpton T.J."/>
            <person name="Stajich J.E."/>
            <person name="Park D.J."/>
            <person name="Whiston E."/>
            <person name="Hung C.-Y."/>
            <person name="McMahan C."/>
            <person name="White J."/>
            <person name="Sykes S."/>
            <person name="Heiman D."/>
            <person name="Young S."/>
            <person name="Zeng Q."/>
            <person name="Abouelleil A."/>
            <person name="Aftuck L."/>
            <person name="Bessette D."/>
            <person name="Brown A."/>
            <person name="FitzGerald M."/>
            <person name="Lui A."/>
            <person name="Macdonald J.P."/>
            <person name="Priest M."/>
            <person name="Orbach M.J."/>
            <person name="Galgiani J.N."/>
            <person name="Kirkland T.N."/>
            <person name="Cole G.T."/>
            <person name="Birren B.W."/>
            <person name="Henn M.R."/>
            <person name="Taylor J.W."/>
            <person name="Rounsley S.D."/>
        </authorList>
    </citation>
    <scope>NUCLEOTIDE SEQUENCE [LARGE SCALE GENOMIC DNA]</scope>
    <source>
        <strain evidence="3">RMSCC 3703</strain>
    </source>
</reference>
<organism evidence="2 3">
    <name type="scientific">Coccidioides immitis RMSCC 3703</name>
    <dbReference type="NCBI Taxonomy" id="454286"/>
    <lineage>
        <taxon>Eukaryota</taxon>
        <taxon>Fungi</taxon>
        <taxon>Dikarya</taxon>
        <taxon>Ascomycota</taxon>
        <taxon>Pezizomycotina</taxon>
        <taxon>Eurotiomycetes</taxon>
        <taxon>Eurotiomycetidae</taxon>
        <taxon>Onygenales</taxon>
        <taxon>Onygenaceae</taxon>
        <taxon>Coccidioides</taxon>
    </lineage>
</organism>
<evidence type="ECO:0000256" key="1">
    <source>
        <dbReference type="SAM" id="MobiDB-lite"/>
    </source>
</evidence>
<dbReference type="OrthoDB" id="4184575at2759"/>
<protein>
    <submittedName>
        <fullName evidence="2">Uncharacterized protein</fullName>
    </submittedName>
</protein>
<dbReference type="AlphaFoldDB" id="A0A0J8QYI4"/>
<accession>A0A0J8QYI4</accession>
<dbReference type="PANTHER" id="PTHR37535:SF2">
    <property type="entry name" value="FINGER DOMAIN PROTEIN, PUTATIVE (AFU_ORTHOLOGUE AFUA_6G09300)-RELATED"/>
    <property type="match status" value="1"/>
</dbReference>
<dbReference type="Pfam" id="PF11917">
    <property type="entry name" value="DUF3435"/>
    <property type="match status" value="1"/>
</dbReference>
<dbReference type="PANTHER" id="PTHR37535">
    <property type="entry name" value="FLUG DOMAIN PROTEIN"/>
    <property type="match status" value="1"/>
</dbReference>
<dbReference type="STRING" id="454286.A0A0J8QYI4"/>